<dbReference type="PROSITE" id="PS01209">
    <property type="entry name" value="LDLRA_1"/>
    <property type="match status" value="1"/>
</dbReference>
<dbReference type="GO" id="GO:0005576">
    <property type="term" value="C:extracellular region"/>
    <property type="evidence" value="ECO:0007669"/>
    <property type="project" value="UniProtKB-SubCell"/>
</dbReference>
<dbReference type="EMBL" id="JAATJU010021499">
    <property type="protein sequence ID" value="KAH0513566.1"/>
    <property type="molecule type" value="Genomic_DNA"/>
</dbReference>
<dbReference type="PROSITE" id="PS50287">
    <property type="entry name" value="SRCR_2"/>
    <property type="match status" value="1"/>
</dbReference>
<protein>
    <recommendedName>
        <fullName evidence="19">Transmembrane protease serine 2</fullName>
        <ecNumber evidence="18">3.4.21.122</ecNumber>
    </recommendedName>
</protein>
<evidence type="ECO:0000256" key="5">
    <source>
        <dbReference type="ARBA" id="ARBA00022670"/>
    </source>
</evidence>
<evidence type="ECO:0000256" key="13">
    <source>
        <dbReference type="ARBA" id="ARBA00023145"/>
    </source>
</evidence>
<evidence type="ECO:0000256" key="19">
    <source>
        <dbReference type="ARBA" id="ARBA00071696"/>
    </source>
</evidence>
<dbReference type="PROSITE" id="PS00134">
    <property type="entry name" value="TRYPSIN_HIS"/>
    <property type="match status" value="1"/>
</dbReference>
<evidence type="ECO:0000256" key="9">
    <source>
        <dbReference type="ARBA" id="ARBA00022825"/>
    </source>
</evidence>
<dbReference type="PANTHER" id="PTHR24252">
    <property type="entry name" value="ACROSIN-RELATED"/>
    <property type="match status" value="1"/>
</dbReference>
<keyword evidence="5 22" id="KW-0645">Protease</keyword>
<keyword evidence="15" id="KW-0325">Glycoprotein</keyword>
<evidence type="ECO:0000256" key="21">
    <source>
        <dbReference type="PROSITE-ProRule" id="PRU00196"/>
    </source>
</evidence>
<dbReference type="Gene3D" id="3.10.250.10">
    <property type="entry name" value="SRCR-like domain"/>
    <property type="match status" value="1"/>
</dbReference>
<dbReference type="InterPro" id="IPR002172">
    <property type="entry name" value="LDrepeatLR_classA_rpt"/>
</dbReference>
<keyword evidence="3" id="KW-1003">Cell membrane</keyword>
<dbReference type="InterPro" id="IPR001190">
    <property type="entry name" value="SRCR"/>
</dbReference>
<comment type="caution">
    <text evidence="27">The sequence shown here is derived from an EMBL/GenBank/DDBJ whole genome shotgun (WGS) entry which is preliminary data.</text>
</comment>
<evidence type="ECO:0000313" key="27">
    <source>
        <dbReference type="EMBL" id="KAH0513566.1"/>
    </source>
</evidence>
<dbReference type="Pfam" id="PF00057">
    <property type="entry name" value="Ldl_recept_a"/>
    <property type="match status" value="1"/>
</dbReference>
<comment type="catalytic activity">
    <reaction evidence="16">
        <text>The enzyme cleaves angiotensin-converting enzyme 2 (EC 3.4.17.23) and cleaves influenzea A and B virus and coronavirus spike glycoproteins at arginine residues.</text>
        <dbReference type="EC" id="3.4.21.122"/>
    </reaction>
</comment>
<evidence type="ECO:0000256" key="23">
    <source>
        <dbReference type="SAM" id="MobiDB-lite"/>
    </source>
</evidence>
<evidence type="ECO:0000256" key="2">
    <source>
        <dbReference type="ARBA" id="ARBA00004613"/>
    </source>
</evidence>
<keyword evidence="13" id="KW-0865">Zymogen</keyword>
<keyword evidence="14 20" id="KW-1015">Disulfide bond</keyword>
<accession>A0A8J6GHE0</accession>
<keyword evidence="9 22" id="KW-0720">Serine protease</keyword>
<evidence type="ECO:0000256" key="10">
    <source>
        <dbReference type="ARBA" id="ARBA00022968"/>
    </source>
</evidence>
<dbReference type="InterPro" id="IPR036055">
    <property type="entry name" value="LDL_receptor-like_sf"/>
</dbReference>
<dbReference type="GO" id="GO:0004252">
    <property type="term" value="F:serine-type endopeptidase activity"/>
    <property type="evidence" value="ECO:0007669"/>
    <property type="project" value="InterPro"/>
</dbReference>
<feature type="disulfide bond" evidence="20">
    <location>
        <begin position="302"/>
        <end position="317"/>
    </location>
</feature>
<dbReference type="Proteomes" id="UP000710432">
    <property type="component" value="Unassembled WGS sequence"/>
</dbReference>
<feature type="domain" description="SRCR" evidence="26">
    <location>
        <begin position="328"/>
        <end position="359"/>
    </location>
</feature>
<dbReference type="Gene3D" id="4.10.400.10">
    <property type="entry name" value="Low-density Lipoprotein Receptor"/>
    <property type="match status" value="1"/>
</dbReference>
<evidence type="ECO:0000256" key="11">
    <source>
        <dbReference type="ARBA" id="ARBA00022989"/>
    </source>
</evidence>
<dbReference type="PRINTS" id="PR00722">
    <property type="entry name" value="CHYMOTRYPSIN"/>
</dbReference>
<feature type="domain" description="Peptidase S1" evidence="25">
    <location>
        <begin position="432"/>
        <end position="665"/>
    </location>
</feature>
<comment type="caution">
    <text evidence="21">Lacks conserved residue(s) required for the propagation of feature annotation.</text>
</comment>
<evidence type="ECO:0000256" key="3">
    <source>
        <dbReference type="ARBA" id="ARBA00022475"/>
    </source>
</evidence>
<comment type="subunit">
    <text evidence="17">The catalytically active form interacts with ACE2.</text>
</comment>
<dbReference type="Pfam" id="PF15494">
    <property type="entry name" value="SRCR_2"/>
    <property type="match status" value="1"/>
</dbReference>
<name>A0A8J6GHE0_MICOH</name>
<evidence type="ECO:0000256" key="4">
    <source>
        <dbReference type="ARBA" id="ARBA00022525"/>
    </source>
</evidence>
<dbReference type="FunFam" id="2.40.10.10:FF:000003">
    <property type="entry name" value="Transmembrane serine protease 3"/>
    <property type="match status" value="1"/>
</dbReference>
<dbReference type="EC" id="3.4.21.122" evidence="18"/>
<dbReference type="PROSITE" id="PS50068">
    <property type="entry name" value="LDLRA_2"/>
    <property type="match status" value="1"/>
</dbReference>
<dbReference type="InterPro" id="IPR018114">
    <property type="entry name" value="TRYPSIN_HIS"/>
</dbReference>
<comment type="subcellular location">
    <subcellularLocation>
        <location evidence="1">Cell membrane</location>
        <topology evidence="1">Single-pass type II membrane protein</topology>
    </subcellularLocation>
    <subcellularLocation>
        <location evidence="2">Secreted</location>
    </subcellularLocation>
</comment>
<dbReference type="CDD" id="cd00112">
    <property type="entry name" value="LDLa"/>
    <property type="match status" value="1"/>
</dbReference>
<dbReference type="FunFam" id="3.10.250.10:FF:000027">
    <property type="entry name" value="Transmembrane serine protease 2"/>
    <property type="match status" value="1"/>
</dbReference>
<evidence type="ECO:0000256" key="7">
    <source>
        <dbReference type="ARBA" id="ARBA00022801"/>
    </source>
</evidence>
<keyword evidence="8" id="KW-0068">Autocatalytic cleavage</keyword>
<proteinExistence type="predicted"/>
<evidence type="ECO:0000256" key="6">
    <source>
        <dbReference type="ARBA" id="ARBA00022692"/>
    </source>
</evidence>
<dbReference type="AlphaFoldDB" id="A0A8J6GHE0"/>
<sequence>MGVIRVHPTVPGWGVWGTDVVAEIRPQFSLFRENLCGPAGYLNSFRSLVPTEVERNWKLVEMQKTDTGVAAAGPLGPCQDANRPPAGGREYSSGPVSPHFLEYSLAPHPKLSQDEFRSIMILRAETCKGQLGEPLREATSVVDLVMKEGHLEEARHSPPHAADTARMALTSGSPPGIGPYYENHGYQSEHFYPPRPPVAPNGHNLYPVQYYPSPVPQYVPRVTTQVSTPVIHIQRRSSGTPCTSNSKTKKSLCVALALGTVLVGAAVAIVLLWRFFPEHSKCSTSEMECGTSGTCISSSLLCDGISHCPNEEDENRCAVRLYGPSFTLQVYSSQRKAWYPVCQDDWNESYGRAACKEMGYKDSFYRSEGIQDIVGTRSFMKLNISAGNIDLYKKLYYRPAWAANSGVDFLSQSTGQQITECGVRSVSRQSRIVGGSNASPGDWPWQVSLQVQNTHVCGGSIITPDWIVTAAHCVEEPLNKPRYWTAFAGILNQYNMYYEKRHQVAKVISHPNYDSKTKNNDIALMKLQTPLTFNDVVKPVCLPNPGMMLDPAQECWISGWGATYEKGKTSDVLNAAKVFLIESSKCNNKYVYNNLITPAMICAGFLNGTVDSCQGDSGGPLVTLKNNIWWLIGDTSWGSGCAKELRPGVYGNVTVFTDWIYQQMKVTS</sequence>
<evidence type="ECO:0000256" key="1">
    <source>
        <dbReference type="ARBA" id="ARBA00004401"/>
    </source>
</evidence>
<dbReference type="PANTHER" id="PTHR24252:SF30">
    <property type="entry name" value="TRANSMEMBRANE SERINE PROTEASE 2"/>
    <property type="match status" value="1"/>
</dbReference>
<keyword evidence="7 22" id="KW-0378">Hydrolase</keyword>
<keyword evidence="4" id="KW-0964">Secreted</keyword>
<evidence type="ECO:0000256" key="24">
    <source>
        <dbReference type="SAM" id="Phobius"/>
    </source>
</evidence>
<evidence type="ECO:0000256" key="12">
    <source>
        <dbReference type="ARBA" id="ARBA00023136"/>
    </source>
</evidence>
<evidence type="ECO:0000256" key="20">
    <source>
        <dbReference type="PROSITE-ProRule" id="PRU00124"/>
    </source>
</evidence>
<dbReference type="Gene3D" id="2.40.10.10">
    <property type="entry name" value="Trypsin-like serine proteases"/>
    <property type="match status" value="1"/>
</dbReference>
<keyword evidence="6 24" id="KW-0812">Transmembrane</keyword>
<keyword evidence="10" id="KW-0735">Signal-anchor</keyword>
<reference evidence="27" key="1">
    <citation type="submission" date="2020-03" db="EMBL/GenBank/DDBJ databases">
        <title>Studies in the Genomics of Life Span.</title>
        <authorList>
            <person name="Glass D."/>
        </authorList>
    </citation>
    <scope>NUCLEOTIDE SEQUENCE</scope>
    <source>
        <strain evidence="27">LTLLF</strain>
        <tissue evidence="27">Muscle</tissue>
    </source>
</reference>
<organism evidence="27 28">
    <name type="scientific">Microtus ochrogaster</name>
    <name type="common">Prairie vole</name>
    <dbReference type="NCBI Taxonomy" id="79684"/>
    <lineage>
        <taxon>Eukaryota</taxon>
        <taxon>Metazoa</taxon>
        <taxon>Chordata</taxon>
        <taxon>Craniata</taxon>
        <taxon>Vertebrata</taxon>
        <taxon>Euteleostomi</taxon>
        <taxon>Mammalia</taxon>
        <taxon>Eutheria</taxon>
        <taxon>Euarchontoglires</taxon>
        <taxon>Glires</taxon>
        <taxon>Rodentia</taxon>
        <taxon>Myomorpha</taxon>
        <taxon>Muroidea</taxon>
        <taxon>Cricetidae</taxon>
        <taxon>Arvicolinae</taxon>
        <taxon>Microtus</taxon>
    </lineage>
</organism>
<dbReference type="InterPro" id="IPR033116">
    <property type="entry name" value="TRYPSIN_SER"/>
</dbReference>
<keyword evidence="11 24" id="KW-1133">Transmembrane helix</keyword>
<evidence type="ECO:0000256" key="15">
    <source>
        <dbReference type="ARBA" id="ARBA00023180"/>
    </source>
</evidence>
<dbReference type="InterPro" id="IPR023415">
    <property type="entry name" value="LDLR_class-A_CS"/>
</dbReference>
<gene>
    <name evidence="27" type="ORF">LTLLF_140050</name>
</gene>
<evidence type="ECO:0000259" key="25">
    <source>
        <dbReference type="PROSITE" id="PS50240"/>
    </source>
</evidence>
<evidence type="ECO:0000313" key="28">
    <source>
        <dbReference type="Proteomes" id="UP000710432"/>
    </source>
</evidence>
<dbReference type="InterPro" id="IPR036772">
    <property type="entry name" value="SRCR-like_dom_sf"/>
</dbReference>
<feature type="region of interest" description="Disordered" evidence="23">
    <location>
        <begin position="70"/>
        <end position="93"/>
    </location>
</feature>
<keyword evidence="12 24" id="KW-0472">Membrane</keyword>
<evidence type="ECO:0000256" key="14">
    <source>
        <dbReference type="ARBA" id="ARBA00023157"/>
    </source>
</evidence>
<dbReference type="SMART" id="SM00020">
    <property type="entry name" value="Tryp_SPc"/>
    <property type="match status" value="1"/>
</dbReference>
<dbReference type="GO" id="GO:0005886">
    <property type="term" value="C:plasma membrane"/>
    <property type="evidence" value="ECO:0007669"/>
    <property type="project" value="UniProtKB-SubCell"/>
</dbReference>
<evidence type="ECO:0000256" key="16">
    <source>
        <dbReference type="ARBA" id="ARBA00052436"/>
    </source>
</evidence>
<evidence type="ECO:0000256" key="17">
    <source>
        <dbReference type="ARBA" id="ARBA00064428"/>
    </source>
</evidence>
<evidence type="ECO:0000259" key="26">
    <source>
        <dbReference type="PROSITE" id="PS50287"/>
    </source>
</evidence>
<dbReference type="PROSITE" id="PS00135">
    <property type="entry name" value="TRYPSIN_SER"/>
    <property type="match status" value="1"/>
</dbReference>
<evidence type="ECO:0000256" key="22">
    <source>
        <dbReference type="RuleBase" id="RU363034"/>
    </source>
</evidence>
<evidence type="ECO:0000256" key="8">
    <source>
        <dbReference type="ARBA" id="ARBA00022813"/>
    </source>
</evidence>
<dbReference type="CDD" id="cd00190">
    <property type="entry name" value="Tryp_SPc"/>
    <property type="match status" value="1"/>
</dbReference>
<dbReference type="InterPro" id="IPR001314">
    <property type="entry name" value="Peptidase_S1A"/>
</dbReference>
<dbReference type="PROSITE" id="PS50240">
    <property type="entry name" value="TRYPSIN_DOM"/>
    <property type="match status" value="1"/>
</dbReference>
<dbReference type="InterPro" id="IPR001254">
    <property type="entry name" value="Trypsin_dom"/>
</dbReference>
<dbReference type="SUPFAM" id="SSF56487">
    <property type="entry name" value="SRCR-like"/>
    <property type="match status" value="1"/>
</dbReference>
<evidence type="ECO:0000256" key="18">
    <source>
        <dbReference type="ARBA" id="ARBA00066608"/>
    </source>
</evidence>
<dbReference type="InterPro" id="IPR043504">
    <property type="entry name" value="Peptidase_S1_PA_chymotrypsin"/>
</dbReference>
<dbReference type="SMART" id="SM00192">
    <property type="entry name" value="LDLa"/>
    <property type="match status" value="1"/>
</dbReference>
<feature type="transmembrane region" description="Helical" evidence="24">
    <location>
        <begin position="252"/>
        <end position="276"/>
    </location>
</feature>
<dbReference type="Pfam" id="PF00089">
    <property type="entry name" value="Trypsin"/>
    <property type="match status" value="1"/>
</dbReference>
<dbReference type="InterPro" id="IPR009003">
    <property type="entry name" value="Peptidase_S1_PA"/>
</dbReference>
<dbReference type="SUPFAM" id="SSF50494">
    <property type="entry name" value="Trypsin-like serine proteases"/>
    <property type="match status" value="1"/>
</dbReference>
<dbReference type="SUPFAM" id="SSF57424">
    <property type="entry name" value="LDL receptor-like module"/>
    <property type="match status" value="1"/>
</dbReference>
<dbReference type="GO" id="GO:0006508">
    <property type="term" value="P:proteolysis"/>
    <property type="evidence" value="ECO:0007669"/>
    <property type="project" value="UniProtKB-KW"/>
</dbReference>